<dbReference type="GO" id="GO:0015889">
    <property type="term" value="P:cobalamin transport"/>
    <property type="evidence" value="ECO:0007669"/>
    <property type="project" value="TreeGrafter"/>
</dbReference>
<evidence type="ECO:0000256" key="6">
    <source>
        <dbReference type="ARBA" id="ARBA00022729"/>
    </source>
</evidence>
<keyword evidence="5 12" id="KW-0812">Transmembrane</keyword>
<keyword evidence="11 12" id="KW-0998">Cell outer membrane</keyword>
<dbReference type="Pfam" id="PF00593">
    <property type="entry name" value="TonB_dep_Rec_b-barrel"/>
    <property type="match status" value="1"/>
</dbReference>
<dbReference type="Pfam" id="PF07715">
    <property type="entry name" value="Plug"/>
    <property type="match status" value="1"/>
</dbReference>
<evidence type="ECO:0000256" key="12">
    <source>
        <dbReference type="PROSITE-ProRule" id="PRU01360"/>
    </source>
</evidence>
<evidence type="ECO:0000256" key="13">
    <source>
        <dbReference type="RuleBase" id="RU003357"/>
    </source>
</evidence>
<dbReference type="SUPFAM" id="SSF56935">
    <property type="entry name" value="Porins"/>
    <property type="match status" value="1"/>
</dbReference>
<evidence type="ECO:0000256" key="2">
    <source>
        <dbReference type="ARBA" id="ARBA00009810"/>
    </source>
</evidence>
<dbReference type="EMBL" id="MTEI01000001">
    <property type="protein sequence ID" value="OQW90041.1"/>
    <property type="molecule type" value="Genomic_DNA"/>
</dbReference>
<dbReference type="InterPro" id="IPR037066">
    <property type="entry name" value="Plug_dom_sf"/>
</dbReference>
<feature type="signal peptide" evidence="14">
    <location>
        <begin position="1"/>
        <end position="31"/>
    </location>
</feature>
<dbReference type="GO" id="GO:0009279">
    <property type="term" value="C:cell outer membrane"/>
    <property type="evidence" value="ECO:0007669"/>
    <property type="project" value="UniProtKB-SubCell"/>
</dbReference>
<evidence type="ECO:0000256" key="1">
    <source>
        <dbReference type="ARBA" id="ARBA00004571"/>
    </source>
</evidence>
<evidence type="ECO:0000259" key="15">
    <source>
        <dbReference type="Pfam" id="PF00593"/>
    </source>
</evidence>
<evidence type="ECO:0000259" key="16">
    <source>
        <dbReference type="Pfam" id="PF07715"/>
    </source>
</evidence>
<dbReference type="Gene3D" id="2.170.130.10">
    <property type="entry name" value="TonB-dependent receptor, plug domain"/>
    <property type="match status" value="1"/>
</dbReference>
<evidence type="ECO:0000256" key="4">
    <source>
        <dbReference type="ARBA" id="ARBA00022452"/>
    </source>
</evidence>
<dbReference type="InterPro" id="IPR036942">
    <property type="entry name" value="Beta-barrel_TonB_sf"/>
</dbReference>
<sequence>MKSFAFSMRKRASVRLCATVVSVLVAFPVLAQSQTAGTLGEVVVTATRTQQNLTDVLADITIVDMAQIERSGATGLADVLARLPGVEIQRNGGVGGTTSVYLRGGESRFTAVYIDGIRIDSQSTGGASWEAIPLGQIDRVEVLRGPAAAVYGSDALSGVIQIFTRRGEGGFAPYVGFGLGSDALRKVEAGFSGSQGAFDYSLGLVDEQSDGFNAKPAPTFNPDEDGYDSQSVTMRLGWQFNPAHRLEATYLRNDLNAQYDASLTADNRAEYELETLGLSWSAQWTPAWLSKLSVSTSHNQYKTLPAPSYLTITDLTNFLWHNEFRRDRHVLTADLERKEDHLENAPINRDRAQNGVAVGYGFQGEQNTVQLNLRRDDDSEFGGKSTAGAAYGYALSPHWRVTASAASAHRVPTLFQRFSVYGTPALQPETSDNIELGLRYTQGASSYGAVLYRNKVANLISYVTYVSGVGSCVNGKGCYENTARAIYEGLTLSATQRLADVALSASLDVQDPHDAITGKQLARRSRQHATLAADTRIGAWALGAEAQLSGKRFDNAANTVVLAGYGLINLRASTPLSKDWALVLTADNVTDKDYELSDGYATAGRSFYAGVKWAPK</sequence>
<dbReference type="AlphaFoldDB" id="A0A1W9KZ67"/>
<evidence type="ECO:0000313" key="18">
    <source>
        <dbReference type="Proteomes" id="UP000192505"/>
    </source>
</evidence>
<evidence type="ECO:0000256" key="9">
    <source>
        <dbReference type="ARBA" id="ARBA00023136"/>
    </source>
</evidence>
<gene>
    <name evidence="17" type="ORF">BWK72_02110</name>
</gene>
<dbReference type="PANTHER" id="PTHR30069">
    <property type="entry name" value="TONB-DEPENDENT OUTER MEMBRANE RECEPTOR"/>
    <property type="match status" value="1"/>
</dbReference>
<keyword evidence="6 14" id="KW-0732">Signal</keyword>
<proteinExistence type="inferred from homology"/>
<organism evidence="17 18">
    <name type="scientific">Rhodoferax ferrireducens</name>
    <dbReference type="NCBI Taxonomy" id="192843"/>
    <lineage>
        <taxon>Bacteria</taxon>
        <taxon>Pseudomonadati</taxon>
        <taxon>Pseudomonadota</taxon>
        <taxon>Betaproteobacteria</taxon>
        <taxon>Burkholderiales</taxon>
        <taxon>Comamonadaceae</taxon>
        <taxon>Rhodoferax</taxon>
    </lineage>
</organism>
<evidence type="ECO:0000256" key="14">
    <source>
        <dbReference type="SAM" id="SignalP"/>
    </source>
</evidence>
<evidence type="ECO:0000256" key="5">
    <source>
        <dbReference type="ARBA" id="ARBA00022692"/>
    </source>
</evidence>
<keyword evidence="3 12" id="KW-0813">Transport</keyword>
<accession>A0A1W9KZ67</accession>
<evidence type="ECO:0000256" key="11">
    <source>
        <dbReference type="ARBA" id="ARBA00023237"/>
    </source>
</evidence>
<dbReference type="InterPro" id="IPR000531">
    <property type="entry name" value="Beta-barrel_TonB"/>
</dbReference>
<keyword evidence="7" id="KW-0406">Ion transport</keyword>
<evidence type="ECO:0000256" key="10">
    <source>
        <dbReference type="ARBA" id="ARBA00023170"/>
    </source>
</evidence>
<dbReference type="GO" id="GO:0006811">
    <property type="term" value="P:monoatomic ion transport"/>
    <property type="evidence" value="ECO:0007669"/>
    <property type="project" value="UniProtKB-KW"/>
</dbReference>
<feature type="domain" description="TonB-dependent receptor plug" evidence="16">
    <location>
        <begin position="54"/>
        <end position="159"/>
    </location>
</feature>
<dbReference type="Gene3D" id="2.40.170.20">
    <property type="entry name" value="TonB-dependent receptor, beta-barrel domain"/>
    <property type="match status" value="1"/>
</dbReference>
<evidence type="ECO:0000313" key="17">
    <source>
        <dbReference type="EMBL" id="OQW90041.1"/>
    </source>
</evidence>
<dbReference type="PANTHER" id="PTHR30069:SF53">
    <property type="entry name" value="COLICIN I RECEPTOR-RELATED"/>
    <property type="match status" value="1"/>
</dbReference>
<comment type="caution">
    <text evidence="17">The sequence shown here is derived from an EMBL/GenBank/DDBJ whole genome shotgun (WGS) entry which is preliminary data.</text>
</comment>
<dbReference type="InterPro" id="IPR012910">
    <property type="entry name" value="Plug_dom"/>
</dbReference>
<keyword evidence="9 12" id="KW-0472">Membrane</keyword>
<protein>
    <submittedName>
        <fullName evidence="17">TonB-dependent receptor</fullName>
    </submittedName>
</protein>
<dbReference type="Proteomes" id="UP000192505">
    <property type="component" value="Unassembled WGS sequence"/>
</dbReference>
<dbReference type="CDD" id="cd01347">
    <property type="entry name" value="ligand_gated_channel"/>
    <property type="match status" value="1"/>
</dbReference>
<keyword evidence="10 17" id="KW-0675">Receptor</keyword>
<name>A0A1W9KZ67_9BURK</name>
<evidence type="ECO:0000256" key="3">
    <source>
        <dbReference type="ARBA" id="ARBA00022448"/>
    </source>
</evidence>
<evidence type="ECO:0000256" key="8">
    <source>
        <dbReference type="ARBA" id="ARBA00023077"/>
    </source>
</evidence>
<comment type="similarity">
    <text evidence="2 12 13">Belongs to the TonB-dependent receptor family.</text>
</comment>
<keyword evidence="4 12" id="KW-1134">Transmembrane beta strand</keyword>
<comment type="subcellular location">
    <subcellularLocation>
        <location evidence="1 12">Cell outer membrane</location>
        <topology evidence="1 12">Multi-pass membrane protein</topology>
    </subcellularLocation>
</comment>
<keyword evidence="8 13" id="KW-0798">TonB box</keyword>
<feature type="domain" description="TonB-dependent receptor-like beta-barrel" evidence="15">
    <location>
        <begin position="180"/>
        <end position="589"/>
    </location>
</feature>
<dbReference type="PROSITE" id="PS52016">
    <property type="entry name" value="TONB_DEPENDENT_REC_3"/>
    <property type="match status" value="1"/>
</dbReference>
<feature type="chain" id="PRO_5012167806" evidence="14">
    <location>
        <begin position="32"/>
        <end position="616"/>
    </location>
</feature>
<evidence type="ECO:0000256" key="7">
    <source>
        <dbReference type="ARBA" id="ARBA00023065"/>
    </source>
</evidence>
<dbReference type="InterPro" id="IPR039426">
    <property type="entry name" value="TonB-dep_rcpt-like"/>
</dbReference>
<reference evidence="17 18" key="1">
    <citation type="submission" date="2017-01" db="EMBL/GenBank/DDBJ databases">
        <title>Novel large sulfur bacteria in the metagenomes of groundwater-fed chemosynthetic microbial mats in the Lake Huron basin.</title>
        <authorList>
            <person name="Sharrar A.M."/>
            <person name="Flood B.E."/>
            <person name="Bailey J.V."/>
            <person name="Jones D.S."/>
            <person name="Biddanda B."/>
            <person name="Ruberg S.A."/>
            <person name="Marcus D.N."/>
            <person name="Dick G.J."/>
        </authorList>
    </citation>
    <scope>NUCLEOTIDE SEQUENCE [LARGE SCALE GENOMIC DNA]</scope>
    <source>
        <strain evidence="17">A7</strain>
    </source>
</reference>